<keyword evidence="1" id="KW-0732">Signal</keyword>
<proteinExistence type="predicted"/>
<dbReference type="Gene3D" id="3.40.33.10">
    <property type="entry name" value="CAP"/>
    <property type="match status" value="1"/>
</dbReference>
<dbReference type="CDD" id="cd05379">
    <property type="entry name" value="CAP_bacterial"/>
    <property type="match status" value="1"/>
</dbReference>
<organism evidence="3 4">
    <name type="scientific">Pseudomonas fluvialis</name>
    <dbReference type="NCBI Taxonomy" id="1793966"/>
    <lineage>
        <taxon>Bacteria</taxon>
        <taxon>Pseudomonadati</taxon>
        <taxon>Pseudomonadota</taxon>
        <taxon>Gammaproteobacteria</taxon>
        <taxon>Pseudomonadales</taxon>
        <taxon>Pseudomonadaceae</taxon>
        <taxon>Pseudomonas</taxon>
    </lineage>
</organism>
<dbReference type="AlphaFoldDB" id="A0A2I0CTI4"/>
<dbReference type="Proteomes" id="UP000242861">
    <property type="component" value="Unassembled WGS sequence"/>
</dbReference>
<dbReference type="EMBL" id="PIYS01000003">
    <property type="protein sequence ID" value="PKF72634.1"/>
    <property type="molecule type" value="Genomic_DNA"/>
</dbReference>
<feature type="signal peptide" evidence="1">
    <location>
        <begin position="1"/>
        <end position="18"/>
    </location>
</feature>
<accession>A0A2I0CTI4</accession>
<dbReference type="PANTHER" id="PTHR31157">
    <property type="entry name" value="SCP DOMAIN-CONTAINING PROTEIN"/>
    <property type="match status" value="1"/>
</dbReference>
<feature type="domain" description="SCP" evidence="2">
    <location>
        <begin position="151"/>
        <end position="274"/>
    </location>
</feature>
<evidence type="ECO:0000256" key="1">
    <source>
        <dbReference type="SAM" id="SignalP"/>
    </source>
</evidence>
<dbReference type="PANTHER" id="PTHR31157:SF1">
    <property type="entry name" value="SCP DOMAIN-CONTAINING PROTEIN"/>
    <property type="match status" value="1"/>
</dbReference>
<dbReference type="InterPro" id="IPR035940">
    <property type="entry name" value="CAP_sf"/>
</dbReference>
<dbReference type="SUPFAM" id="SSF55797">
    <property type="entry name" value="PR-1-like"/>
    <property type="match status" value="1"/>
</dbReference>
<sequence length="278" mass="29573">MRWLVGLLMLGVCSAASAQDADEAALLAAVNSYRSEPRLCAQQVFEALPPLFAEQRLRLGLQPAGDLQAEVAAKGYPMASVQAISLSGPRDVQGAMQALRDSFCSLLLSPEFVDFALSREGREWRIVLARPLLASRLDAPRAEGEALLVLLNSARSQARQCGGQAFAAAPALRWSAVLAGVAEGHSRAMANRNFFAHRGEDGSIPGDRVELAGYSASLVGENLAAALDSPQRVLQAWLDSPAHCANLMNARFREAGIAYAVDPKSAAGIYWTALFAAP</sequence>
<dbReference type="RefSeq" id="WP_101192652.1">
    <property type="nucleotide sequence ID" value="NZ_PIYS01000003.1"/>
</dbReference>
<feature type="chain" id="PRO_5014158388" description="SCP domain-containing protein" evidence="1">
    <location>
        <begin position="19"/>
        <end position="278"/>
    </location>
</feature>
<protein>
    <recommendedName>
        <fullName evidence="2">SCP domain-containing protein</fullName>
    </recommendedName>
</protein>
<dbReference type="Pfam" id="PF00188">
    <property type="entry name" value="CAP"/>
    <property type="match status" value="1"/>
</dbReference>
<gene>
    <name evidence="3" type="ORF">CW360_02655</name>
</gene>
<dbReference type="InterPro" id="IPR014044">
    <property type="entry name" value="CAP_dom"/>
</dbReference>
<name>A0A2I0CTI4_9PSED</name>
<evidence type="ECO:0000259" key="2">
    <source>
        <dbReference type="Pfam" id="PF00188"/>
    </source>
</evidence>
<comment type="caution">
    <text evidence="3">The sequence shown here is derived from an EMBL/GenBank/DDBJ whole genome shotgun (WGS) entry which is preliminary data.</text>
</comment>
<evidence type="ECO:0000313" key="3">
    <source>
        <dbReference type="EMBL" id="PKF72634.1"/>
    </source>
</evidence>
<evidence type="ECO:0000313" key="4">
    <source>
        <dbReference type="Proteomes" id="UP000242861"/>
    </source>
</evidence>
<reference evidence="4" key="1">
    <citation type="submission" date="2017-12" db="EMBL/GenBank/DDBJ databases">
        <authorList>
            <person name="Yu X.-Y."/>
        </authorList>
    </citation>
    <scope>NUCLEOTIDE SEQUENCE [LARGE SCALE GENOMIC DNA]</scope>
    <source>
        <strain evidence="4">ZYSR67-Z</strain>
    </source>
</reference>